<gene>
    <name evidence="2" type="ORF">GBAR_LOCUS25336</name>
</gene>
<evidence type="ECO:0000313" key="3">
    <source>
        <dbReference type="Proteomes" id="UP001174909"/>
    </source>
</evidence>
<proteinExistence type="predicted"/>
<sequence>MASSLDQLKLYTVVVADTGDINAIGQYKPTDATTNPSLLYAAAQQPQYSALVEEALAYAKSQSSNLDEQVTEAIDKLYVIFGAKILSIVPGRVSTEVDARYDVRPVLKLSIWEQHSCKLHS</sequence>
<dbReference type="GO" id="GO:0009052">
    <property type="term" value="P:pentose-phosphate shunt, non-oxidative branch"/>
    <property type="evidence" value="ECO:0007669"/>
    <property type="project" value="TreeGrafter"/>
</dbReference>
<evidence type="ECO:0000313" key="2">
    <source>
        <dbReference type="EMBL" id="CAI8045814.1"/>
    </source>
</evidence>
<organism evidence="2 3">
    <name type="scientific">Geodia barretti</name>
    <name type="common">Barrett's horny sponge</name>
    <dbReference type="NCBI Taxonomy" id="519541"/>
    <lineage>
        <taxon>Eukaryota</taxon>
        <taxon>Metazoa</taxon>
        <taxon>Porifera</taxon>
        <taxon>Demospongiae</taxon>
        <taxon>Heteroscleromorpha</taxon>
        <taxon>Tetractinellida</taxon>
        <taxon>Astrophorina</taxon>
        <taxon>Geodiidae</taxon>
        <taxon>Geodia</taxon>
    </lineage>
</organism>
<dbReference type="PANTHER" id="PTHR10683:SF18">
    <property type="entry name" value="TRANSALDOLASE"/>
    <property type="match status" value="1"/>
</dbReference>
<accession>A0AA35TDN2</accession>
<dbReference type="InterPro" id="IPR001585">
    <property type="entry name" value="TAL/FSA"/>
</dbReference>
<keyword evidence="3" id="KW-1185">Reference proteome</keyword>
<keyword evidence="1" id="KW-0704">Schiff base</keyword>
<name>A0AA35TDN2_GEOBA</name>
<dbReference type="Gene3D" id="3.20.20.70">
    <property type="entry name" value="Aldolase class I"/>
    <property type="match status" value="1"/>
</dbReference>
<dbReference type="PANTHER" id="PTHR10683">
    <property type="entry name" value="TRANSALDOLASE"/>
    <property type="match status" value="1"/>
</dbReference>
<dbReference type="AlphaFoldDB" id="A0AA35TDN2"/>
<comment type="caution">
    <text evidence="2">The sequence shown here is derived from an EMBL/GenBank/DDBJ whole genome shotgun (WGS) entry which is preliminary data.</text>
</comment>
<evidence type="ECO:0000256" key="1">
    <source>
        <dbReference type="ARBA" id="ARBA00023270"/>
    </source>
</evidence>
<dbReference type="Proteomes" id="UP001174909">
    <property type="component" value="Unassembled WGS sequence"/>
</dbReference>
<dbReference type="GO" id="GO:0004801">
    <property type="term" value="F:transaldolase activity"/>
    <property type="evidence" value="ECO:0007669"/>
    <property type="project" value="TreeGrafter"/>
</dbReference>
<dbReference type="InterPro" id="IPR013785">
    <property type="entry name" value="Aldolase_TIM"/>
</dbReference>
<dbReference type="InterPro" id="IPR018225">
    <property type="entry name" value="Transaldolase_AS"/>
</dbReference>
<dbReference type="GO" id="GO:0005975">
    <property type="term" value="P:carbohydrate metabolic process"/>
    <property type="evidence" value="ECO:0007669"/>
    <property type="project" value="InterPro"/>
</dbReference>
<dbReference type="Pfam" id="PF00923">
    <property type="entry name" value="TAL_FSA"/>
    <property type="match status" value="1"/>
</dbReference>
<reference evidence="2" key="1">
    <citation type="submission" date="2023-03" db="EMBL/GenBank/DDBJ databases">
        <authorList>
            <person name="Steffen K."/>
            <person name="Cardenas P."/>
        </authorList>
    </citation>
    <scope>NUCLEOTIDE SEQUENCE</scope>
</reference>
<dbReference type="EMBL" id="CASHTH010003506">
    <property type="protein sequence ID" value="CAI8045814.1"/>
    <property type="molecule type" value="Genomic_DNA"/>
</dbReference>
<dbReference type="SUPFAM" id="SSF51569">
    <property type="entry name" value="Aldolase"/>
    <property type="match status" value="1"/>
</dbReference>
<protein>
    <submittedName>
        <fullName evidence="2">Transaldolase</fullName>
    </submittedName>
</protein>
<dbReference type="PROSITE" id="PS01054">
    <property type="entry name" value="TRANSALDOLASE_1"/>
    <property type="match status" value="1"/>
</dbReference>